<dbReference type="PROSITE" id="PS00723">
    <property type="entry name" value="POLYPRENYL_SYNTHASE_1"/>
    <property type="match status" value="1"/>
</dbReference>
<dbReference type="GO" id="GO:0004659">
    <property type="term" value="F:prenyltransferase activity"/>
    <property type="evidence" value="ECO:0007669"/>
    <property type="project" value="InterPro"/>
</dbReference>
<protein>
    <submittedName>
        <fullName evidence="7">Farnesyl pyrophosphate synthetase</fullName>
    </submittedName>
</protein>
<evidence type="ECO:0000256" key="5">
    <source>
        <dbReference type="ARBA" id="ARBA00022842"/>
    </source>
</evidence>
<organism evidence="7 8">
    <name type="scientific">Liquorilactobacillus nagelii</name>
    <dbReference type="NCBI Taxonomy" id="82688"/>
    <lineage>
        <taxon>Bacteria</taxon>
        <taxon>Bacillati</taxon>
        <taxon>Bacillota</taxon>
        <taxon>Bacilli</taxon>
        <taxon>Lactobacillales</taxon>
        <taxon>Lactobacillaceae</taxon>
        <taxon>Liquorilactobacillus</taxon>
    </lineage>
</organism>
<dbReference type="EMBL" id="CP018180">
    <property type="protein sequence ID" value="AUJ33096.1"/>
    <property type="molecule type" value="Genomic_DNA"/>
</dbReference>
<proteinExistence type="inferred from homology"/>
<dbReference type="Gene3D" id="1.10.600.10">
    <property type="entry name" value="Farnesyl Diphosphate Synthase"/>
    <property type="match status" value="1"/>
</dbReference>
<dbReference type="GO" id="GO:0008299">
    <property type="term" value="P:isoprenoid biosynthetic process"/>
    <property type="evidence" value="ECO:0007669"/>
    <property type="project" value="InterPro"/>
</dbReference>
<gene>
    <name evidence="7" type="ORF">BSQ50_11395</name>
</gene>
<comment type="cofactor">
    <cofactor evidence="1">
        <name>Mg(2+)</name>
        <dbReference type="ChEBI" id="CHEBI:18420"/>
    </cofactor>
</comment>
<sequence>MLDLWKRYPQVSEQLNDVNSLIQKLMISDNPAIQSLLNDCARQQGKMLRPGFFLLFSQLTATPAEKSDRLIKIAASLEILHQATLIHDDIIDDSPLRRGAITLQAKYGKDTAVYAGDLLFTVFFQLLIETMNGTHYLKINADAMQQLLRGELSQMAARFQQQQPVTAYLENIRGKTAALFRLACLEGAYFGGSDSTTIELAGEIGENIGMAFQIFDDILDYSSSTGVLRKPVLEDVAQGVYTLPLLLAYQTAPTEFKDLLDKRQHITKSEIRQVAHLVRKHQGVNQAKKLAQSFTEKAAEKISLLPDSPVTSEISQLAQKLLKRKF</sequence>
<dbReference type="RefSeq" id="WP_057884933.1">
    <property type="nucleotide sequence ID" value="NZ_CP018180.1"/>
</dbReference>
<evidence type="ECO:0000256" key="4">
    <source>
        <dbReference type="ARBA" id="ARBA00022723"/>
    </source>
</evidence>
<keyword evidence="8" id="KW-1185">Reference proteome</keyword>
<name>A0A3Q8CHP6_9LACO</name>
<evidence type="ECO:0000256" key="2">
    <source>
        <dbReference type="ARBA" id="ARBA00006706"/>
    </source>
</evidence>
<keyword evidence="3 6" id="KW-0808">Transferase</keyword>
<evidence type="ECO:0000313" key="8">
    <source>
        <dbReference type="Proteomes" id="UP000324497"/>
    </source>
</evidence>
<dbReference type="Pfam" id="PF00348">
    <property type="entry name" value="polyprenyl_synt"/>
    <property type="match status" value="1"/>
</dbReference>
<reference evidence="7 8" key="1">
    <citation type="submission" date="2016-11" db="EMBL/GenBank/DDBJ databases">
        <title>Interaction between Lactobacillus species and yeast in water kefir.</title>
        <authorList>
            <person name="Behr J."/>
            <person name="Xu D."/>
            <person name="Vogel R.F."/>
        </authorList>
    </citation>
    <scope>NUCLEOTIDE SEQUENCE [LARGE SCALE GENOMIC DNA]</scope>
    <source>
        <strain evidence="7 8">TMW 1.1827</strain>
    </source>
</reference>
<dbReference type="PROSITE" id="PS00444">
    <property type="entry name" value="POLYPRENYL_SYNTHASE_2"/>
    <property type="match status" value="1"/>
</dbReference>
<dbReference type="GO" id="GO:0046872">
    <property type="term" value="F:metal ion binding"/>
    <property type="evidence" value="ECO:0007669"/>
    <property type="project" value="UniProtKB-KW"/>
</dbReference>
<comment type="similarity">
    <text evidence="2 6">Belongs to the FPP/GGPP synthase family.</text>
</comment>
<dbReference type="InterPro" id="IPR033749">
    <property type="entry name" value="Polyprenyl_synt_CS"/>
</dbReference>
<dbReference type="InterPro" id="IPR008949">
    <property type="entry name" value="Isoprenoid_synthase_dom_sf"/>
</dbReference>
<accession>A0A3Q8CHP6</accession>
<evidence type="ECO:0000256" key="3">
    <source>
        <dbReference type="ARBA" id="ARBA00022679"/>
    </source>
</evidence>
<dbReference type="Proteomes" id="UP000324497">
    <property type="component" value="Chromosome"/>
</dbReference>
<dbReference type="SUPFAM" id="SSF48576">
    <property type="entry name" value="Terpenoid synthases"/>
    <property type="match status" value="1"/>
</dbReference>
<evidence type="ECO:0000313" key="7">
    <source>
        <dbReference type="EMBL" id="AUJ33096.1"/>
    </source>
</evidence>
<dbReference type="KEGG" id="lng:BSQ50_11395"/>
<keyword evidence="5" id="KW-0460">Magnesium</keyword>
<dbReference type="CDD" id="cd00685">
    <property type="entry name" value="Trans_IPPS_HT"/>
    <property type="match status" value="1"/>
</dbReference>
<dbReference type="PANTHER" id="PTHR12001">
    <property type="entry name" value="GERANYLGERANYL PYROPHOSPHATE SYNTHASE"/>
    <property type="match status" value="1"/>
</dbReference>
<evidence type="ECO:0000256" key="1">
    <source>
        <dbReference type="ARBA" id="ARBA00001946"/>
    </source>
</evidence>
<dbReference type="PANTHER" id="PTHR12001:SF69">
    <property type="entry name" value="ALL TRANS-POLYPRENYL-DIPHOSPHATE SYNTHASE PDSS1"/>
    <property type="match status" value="1"/>
</dbReference>
<dbReference type="GeneID" id="78522745"/>
<evidence type="ECO:0000256" key="6">
    <source>
        <dbReference type="RuleBase" id="RU004466"/>
    </source>
</evidence>
<keyword evidence="4" id="KW-0479">Metal-binding</keyword>
<dbReference type="SFLD" id="SFLDS00005">
    <property type="entry name" value="Isoprenoid_Synthase_Type_I"/>
    <property type="match status" value="1"/>
</dbReference>
<dbReference type="InterPro" id="IPR000092">
    <property type="entry name" value="Polyprenyl_synt"/>
</dbReference>
<dbReference type="AlphaFoldDB" id="A0A3Q8CHP6"/>